<name>A0AAP0K915_9MAGN</name>
<evidence type="ECO:0000313" key="5">
    <source>
        <dbReference type="Proteomes" id="UP001419268"/>
    </source>
</evidence>
<evidence type="ECO:0000256" key="1">
    <source>
        <dbReference type="PROSITE-ProRule" id="PRU00723"/>
    </source>
</evidence>
<feature type="zinc finger region" description="C3H1-type" evidence="1">
    <location>
        <begin position="41"/>
        <end position="70"/>
    </location>
</feature>
<dbReference type="PROSITE" id="PS50103">
    <property type="entry name" value="ZF_C3H1"/>
    <property type="match status" value="1"/>
</dbReference>
<keyword evidence="5" id="KW-1185">Reference proteome</keyword>
<dbReference type="AlphaFoldDB" id="A0AAP0K915"/>
<dbReference type="EMBL" id="JBBNAG010000003">
    <property type="protein sequence ID" value="KAK9147404.1"/>
    <property type="molecule type" value="Genomic_DNA"/>
</dbReference>
<feature type="domain" description="C3H1-type" evidence="3">
    <location>
        <begin position="41"/>
        <end position="70"/>
    </location>
</feature>
<dbReference type="GO" id="GO:0008270">
    <property type="term" value="F:zinc ion binding"/>
    <property type="evidence" value="ECO:0007669"/>
    <property type="project" value="UniProtKB-KW"/>
</dbReference>
<keyword evidence="1" id="KW-0479">Metal-binding</keyword>
<keyword evidence="2" id="KW-1133">Transmembrane helix</keyword>
<keyword evidence="2" id="KW-0472">Membrane</keyword>
<dbReference type="InterPro" id="IPR000571">
    <property type="entry name" value="Znf_CCCH"/>
</dbReference>
<dbReference type="Proteomes" id="UP001419268">
    <property type="component" value="Unassembled WGS sequence"/>
</dbReference>
<feature type="transmembrane region" description="Helical" evidence="2">
    <location>
        <begin position="28"/>
        <end position="51"/>
    </location>
</feature>
<reference evidence="4 5" key="1">
    <citation type="submission" date="2024-01" db="EMBL/GenBank/DDBJ databases">
        <title>Genome assemblies of Stephania.</title>
        <authorList>
            <person name="Yang L."/>
        </authorList>
    </citation>
    <scope>NUCLEOTIDE SEQUENCE [LARGE SCALE GENOMIC DNA]</scope>
    <source>
        <strain evidence="4">JXDWG</strain>
        <tissue evidence="4">Leaf</tissue>
    </source>
</reference>
<evidence type="ECO:0000313" key="4">
    <source>
        <dbReference type="EMBL" id="KAK9147404.1"/>
    </source>
</evidence>
<keyword evidence="2" id="KW-0812">Transmembrane</keyword>
<gene>
    <name evidence="4" type="ORF">Scep_006161</name>
</gene>
<proteinExistence type="predicted"/>
<evidence type="ECO:0000259" key="3">
    <source>
        <dbReference type="PROSITE" id="PS50103"/>
    </source>
</evidence>
<keyword evidence="1" id="KW-0863">Zinc-finger</keyword>
<organism evidence="4 5">
    <name type="scientific">Stephania cephalantha</name>
    <dbReference type="NCBI Taxonomy" id="152367"/>
    <lineage>
        <taxon>Eukaryota</taxon>
        <taxon>Viridiplantae</taxon>
        <taxon>Streptophyta</taxon>
        <taxon>Embryophyta</taxon>
        <taxon>Tracheophyta</taxon>
        <taxon>Spermatophyta</taxon>
        <taxon>Magnoliopsida</taxon>
        <taxon>Ranunculales</taxon>
        <taxon>Menispermaceae</taxon>
        <taxon>Menispermoideae</taxon>
        <taxon>Cissampelideae</taxon>
        <taxon>Stephania</taxon>
    </lineage>
</organism>
<keyword evidence="1" id="KW-0862">Zinc</keyword>
<comment type="caution">
    <text evidence="4">The sequence shown here is derived from an EMBL/GenBank/DDBJ whole genome shotgun (WGS) entry which is preliminary data.</text>
</comment>
<protein>
    <recommendedName>
        <fullName evidence="3">C3H1-type domain-containing protein</fullName>
    </recommendedName>
</protein>
<sequence length="183" mass="21207">MLHILYLFTYYKICSWVTLIEVVHLGKLLFVFVLTFFFFFSFSSDLCLCYFSHANSCLKGEDCPFNHQLSKHASNHYKSNKFYDIKSIESSNLASTSGQRNRSLHLFKITCLCILPKRCVKETSTKMPIVDPVLKTKEQTTKGTYIIRKRQLNNSSPSLRIVKKIRETTSSTPSSIENLIHKY</sequence>
<accession>A0AAP0K915</accession>
<evidence type="ECO:0000256" key="2">
    <source>
        <dbReference type="SAM" id="Phobius"/>
    </source>
</evidence>